<evidence type="ECO:0000313" key="3">
    <source>
        <dbReference type="Proteomes" id="UP000552954"/>
    </source>
</evidence>
<sequence length="69" mass="7346">MEYVRGGVNPWSTSYNPLAQFRSTTTRDQATADYISAREVVNAFTGEDSGSGYLAGRPAAAGETRLAGK</sequence>
<dbReference type="Proteomes" id="UP000552954">
    <property type="component" value="Unassembled WGS sequence"/>
</dbReference>
<accession>A0A849K9A9</accession>
<organism evidence="2 3">
    <name type="scientific">Ramlibacter montanisoli</name>
    <dbReference type="NCBI Taxonomy" id="2732512"/>
    <lineage>
        <taxon>Bacteria</taxon>
        <taxon>Pseudomonadati</taxon>
        <taxon>Pseudomonadota</taxon>
        <taxon>Betaproteobacteria</taxon>
        <taxon>Burkholderiales</taxon>
        <taxon>Comamonadaceae</taxon>
        <taxon>Ramlibacter</taxon>
    </lineage>
</organism>
<dbReference type="EMBL" id="JABFCS010000001">
    <property type="protein sequence ID" value="NNU42076.1"/>
    <property type="molecule type" value="Genomic_DNA"/>
</dbReference>
<evidence type="ECO:0000256" key="1">
    <source>
        <dbReference type="SAM" id="MobiDB-lite"/>
    </source>
</evidence>
<feature type="region of interest" description="Disordered" evidence="1">
    <location>
        <begin position="47"/>
        <end position="69"/>
    </location>
</feature>
<dbReference type="AlphaFoldDB" id="A0A849K9A9"/>
<name>A0A849K9A9_9BURK</name>
<comment type="caution">
    <text evidence="2">The sequence shown here is derived from an EMBL/GenBank/DDBJ whole genome shotgun (WGS) entry which is preliminary data.</text>
</comment>
<reference evidence="2 3" key="1">
    <citation type="submission" date="2020-05" db="EMBL/GenBank/DDBJ databases">
        <authorList>
            <person name="Khan S.A."/>
            <person name="Jeon C.O."/>
            <person name="Chun B.H."/>
        </authorList>
    </citation>
    <scope>NUCLEOTIDE SEQUENCE [LARGE SCALE GENOMIC DNA]</scope>
    <source>
        <strain evidence="2 3">B156</strain>
    </source>
</reference>
<proteinExistence type="predicted"/>
<protein>
    <submittedName>
        <fullName evidence="2">Uncharacterized protein</fullName>
    </submittedName>
</protein>
<evidence type="ECO:0000313" key="2">
    <source>
        <dbReference type="EMBL" id="NNU42076.1"/>
    </source>
</evidence>
<keyword evidence="3" id="KW-1185">Reference proteome</keyword>
<reference evidence="2 3" key="2">
    <citation type="submission" date="2020-06" db="EMBL/GenBank/DDBJ databases">
        <title>Ramlibacter rhizophilus sp. nov., isolated from rhizosphere soil of national flower Mugunghwa from South Korea.</title>
        <authorList>
            <person name="Zheng-Fei Y."/>
            <person name="Huan T."/>
        </authorList>
    </citation>
    <scope>NUCLEOTIDE SEQUENCE [LARGE SCALE GENOMIC DNA]</scope>
    <source>
        <strain evidence="2 3">B156</strain>
    </source>
</reference>
<dbReference type="RefSeq" id="WP_171556476.1">
    <property type="nucleotide sequence ID" value="NZ_JABFCS010000001.1"/>
</dbReference>
<gene>
    <name evidence="2" type="ORF">HK415_01240</name>
</gene>